<feature type="region of interest" description="Disordered" evidence="6">
    <location>
        <begin position="1226"/>
        <end position="1278"/>
    </location>
</feature>
<evidence type="ECO:0000256" key="7">
    <source>
        <dbReference type="SAM" id="Phobius"/>
    </source>
</evidence>
<evidence type="ECO:0000259" key="8">
    <source>
        <dbReference type="Pfam" id="PF04991"/>
    </source>
</evidence>
<dbReference type="InterPro" id="IPR001991">
    <property type="entry name" value="Na-dicarboxylate_symporter"/>
</dbReference>
<evidence type="ECO:0000256" key="2">
    <source>
        <dbReference type="ARBA" id="ARBA00022448"/>
    </source>
</evidence>
<dbReference type="Gene3D" id="1.10.3860.10">
    <property type="entry name" value="Sodium:dicarboxylate symporter"/>
    <property type="match status" value="1"/>
</dbReference>
<dbReference type="PANTHER" id="PTHR11958">
    <property type="entry name" value="SODIUM/DICARBOXYLATE SYMPORTER-RELATED"/>
    <property type="match status" value="1"/>
</dbReference>
<feature type="transmembrane region" description="Helical" evidence="7">
    <location>
        <begin position="137"/>
        <end position="154"/>
    </location>
</feature>
<dbReference type="Proteomes" id="UP000095280">
    <property type="component" value="Unplaced"/>
</dbReference>
<dbReference type="GO" id="GO:0015501">
    <property type="term" value="F:glutamate:sodium symporter activity"/>
    <property type="evidence" value="ECO:0007669"/>
    <property type="project" value="TreeGrafter"/>
</dbReference>
<dbReference type="InterPro" id="IPR007074">
    <property type="entry name" value="LicD/FKTN/FKRP_NTP_transf"/>
</dbReference>
<organism evidence="9 10">
    <name type="scientific">Macrostomum lignano</name>
    <dbReference type="NCBI Taxonomy" id="282301"/>
    <lineage>
        <taxon>Eukaryota</taxon>
        <taxon>Metazoa</taxon>
        <taxon>Spiralia</taxon>
        <taxon>Lophotrochozoa</taxon>
        <taxon>Platyhelminthes</taxon>
        <taxon>Rhabditophora</taxon>
        <taxon>Macrostomorpha</taxon>
        <taxon>Macrostomida</taxon>
        <taxon>Macrostomidae</taxon>
        <taxon>Macrostomum</taxon>
    </lineage>
</organism>
<sequence length="1416" mass="149861">KPADSHAQPGQHGGDRPQPRWRGFQPAPRASSARSTAKSRTATRARRPEADAAAGAAGWPAGGLAGLLLGVSLRILCADVAAGGLLAWALGWPGRAWADLLRCAVLPQATVAAAAALLELSLGSVAALVLVTVAMQMAAWILATGGIMSLMLWLRPGQLRVEDSSGGGGGEFTSGDTLAAAAAILDVLGGLLFPDSLAAAAMSKRPLRLHAWQLRWANASNATSSADPADFAVFAPPGPNLLGLLAVTGTAVALLKHRDVHGDLFETVRALRSAVARAHHCLRHLAPFGFASLAAQAALEAPPPPPLADVGASVPGLALCLGLLAAWLLLLGLALPLPPLLAASGGRPSPVRCLAEALPAAGVAFATGSGAAAIGASRRCCRALGASSAIGGADFLLPLAASLSAGAGASRLAGCAIFLGQRSLAAKLGADVHRLLAIAAVATACALVSAGSSSPAPAGLADLRLVLLAGAIRADELHLLAPTERFAARCSAAVGALIDIACCCVSDRLHRRWSKAADGDIGEAEAEADVKKSLPWESASDNKRPITHQGFSGKSTESTTQPAELPQLPSSEFYIRMLSARSPPRGDLFDPQINATELRATVKLLWAFLDLCKQHNIQVMLYGGTLLGSYRHHGVIPWDDDLDMLMREADKRRLIEALKGHPDLRLRQAGRWKVSSKSHCLNVARHGCWPFIDLSFHELEGGWVNDLHDSFGKKCRYPEKVTFPLHKRPFMGRWVDSPRDALNFLSYSYEPSNACISLHYSHKFERYPNVTSVSIDCKELALTYPFVYRVPDSATSRGGVLETLVFSDGGPVYTVPVNEPNGGTEAPDATGRSSDKSSGSGSSQAKPKSSSLFRWPCSPSPSRQAMTPSRGTGTAADVLTRRQRQLLVVVVQTTTIGSRQNQWPAASISGGGGGCCRFRDHPSLAAAFAVAFPNHRRRRLLFRVEGGEHGVEAPDAARECRSYAQWPHANGGGVIGLQTPPPRRQLLRADGVQVPAERAAAKPSSELPPLRDVAEVADDRAGHNLDSALIAAHPHAEAELEILAAPDLHPWVIAAELSKEGPVYGEEAAWHSGARHWIGAACEVPPYPVWHRAPGERQTRPVETAYRHSLRGHVQEGQRLAADHVDVGHGHRSSAAGHSVQQGLQPAFGAFDVRVQESRPSCGRVDASSTRMTSCSRFGGDLSSTECSVLSSADQASLCAQTMTLVLGRPAAVQLFLRQASGRKSCRRRRGPIRSLANSLKPLSRQPASNRSRSSAFSRLGSTHTGAPRSPGPPAADVGAPVDGAVKLVFMADVAVELPVLTLAQSLQPLPPVAAPKLGAQAGFFSQHSVAGVGVIVEAVIRVDTEQRSYQGQPQKRGDQKQKTKQRVTPPEQPNSHNQTYFCFLMLLWRKTGGSVPLAIVEEEAPVIKGFEWPMR</sequence>
<evidence type="ECO:0000256" key="5">
    <source>
        <dbReference type="ARBA" id="ARBA00023136"/>
    </source>
</evidence>
<dbReference type="SUPFAM" id="SSF118215">
    <property type="entry name" value="Proton glutamate symport protein"/>
    <property type="match status" value="1"/>
</dbReference>
<feature type="compositionally biased region" description="Basic and acidic residues" evidence="6">
    <location>
        <begin position="532"/>
        <end position="544"/>
    </location>
</feature>
<feature type="compositionally biased region" description="Low complexity" evidence="6">
    <location>
        <begin position="836"/>
        <end position="851"/>
    </location>
</feature>
<proteinExistence type="predicted"/>
<accession>A0A1I8I2K8</accession>
<feature type="compositionally biased region" description="Low complexity" evidence="6">
    <location>
        <begin position="26"/>
        <end position="42"/>
    </location>
</feature>
<dbReference type="Pfam" id="PF00375">
    <property type="entry name" value="SDF"/>
    <property type="match status" value="1"/>
</dbReference>
<dbReference type="PANTHER" id="PTHR11958:SF63">
    <property type="entry name" value="AMINO ACID TRANSPORTER"/>
    <property type="match status" value="1"/>
</dbReference>
<name>A0A1I8I2K8_9PLAT</name>
<keyword evidence="9" id="KW-1185">Reference proteome</keyword>
<feature type="transmembrane region" description="Helical" evidence="7">
    <location>
        <begin position="316"/>
        <end position="337"/>
    </location>
</feature>
<protein>
    <submittedName>
        <fullName evidence="10">Pecanex_C domain-containing protein</fullName>
    </submittedName>
</protein>
<dbReference type="GO" id="GO:0005313">
    <property type="term" value="F:L-glutamate transmembrane transporter activity"/>
    <property type="evidence" value="ECO:0007669"/>
    <property type="project" value="TreeGrafter"/>
</dbReference>
<feature type="compositionally biased region" description="Polar residues" evidence="6">
    <location>
        <begin position="860"/>
        <end position="872"/>
    </location>
</feature>
<dbReference type="Pfam" id="PF04991">
    <property type="entry name" value="LicD"/>
    <property type="match status" value="1"/>
</dbReference>
<comment type="subcellular location">
    <subcellularLocation>
        <location evidence="1">Membrane</location>
        <topology evidence="1">Multi-pass membrane protein</topology>
    </subcellularLocation>
</comment>
<evidence type="ECO:0000256" key="1">
    <source>
        <dbReference type="ARBA" id="ARBA00004141"/>
    </source>
</evidence>
<keyword evidence="2" id="KW-0813">Transport</keyword>
<evidence type="ECO:0000256" key="4">
    <source>
        <dbReference type="ARBA" id="ARBA00022989"/>
    </source>
</evidence>
<dbReference type="GO" id="GO:0009100">
    <property type="term" value="P:glycoprotein metabolic process"/>
    <property type="evidence" value="ECO:0007669"/>
    <property type="project" value="UniProtKB-ARBA"/>
</dbReference>
<dbReference type="GO" id="GO:0015175">
    <property type="term" value="F:neutral L-amino acid transmembrane transporter activity"/>
    <property type="evidence" value="ECO:0007669"/>
    <property type="project" value="TreeGrafter"/>
</dbReference>
<dbReference type="WBParaSite" id="maker-uti_cns_0009582-snap-gene-0.3-mRNA-1">
    <property type="protein sequence ID" value="maker-uti_cns_0009582-snap-gene-0.3-mRNA-1"/>
    <property type="gene ID" value="maker-uti_cns_0009582-snap-gene-0.3"/>
</dbReference>
<evidence type="ECO:0000313" key="9">
    <source>
        <dbReference type="Proteomes" id="UP000095280"/>
    </source>
</evidence>
<keyword evidence="4 7" id="KW-1133">Transmembrane helix</keyword>
<feature type="transmembrane region" description="Helical" evidence="7">
    <location>
        <begin position="111"/>
        <end position="131"/>
    </location>
</feature>
<feature type="domain" description="LicD/FKTN/FKRP nucleotidyltransferase" evidence="8">
    <location>
        <begin position="612"/>
        <end position="662"/>
    </location>
</feature>
<keyword evidence="3 7" id="KW-0812">Transmembrane</keyword>
<feature type="region of interest" description="Disordered" evidence="6">
    <location>
        <begin position="1347"/>
        <end position="1375"/>
    </location>
</feature>
<evidence type="ECO:0000256" key="6">
    <source>
        <dbReference type="SAM" id="MobiDB-lite"/>
    </source>
</evidence>
<keyword evidence="5 7" id="KW-0472">Membrane</keyword>
<feature type="region of interest" description="Disordered" evidence="6">
    <location>
        <begin position="532"/>
        <end position="564"/>
    </location>
</feature>
<dbReference type="InterPro" id="IPR050746">
    <property type="entry name" value="DAACS"/>
</dbReference>
<feature type="compositionally biased region" description="Low complexity" evidence="6">
    <location>
        <begin position="1248"/>
        <end position="1259"/>
    </location>
</feature>
<dbReference type="InterPro" id="IPR036458">
    <property type="entry name" value="Na:dicarbo_symporter_sf"/>
</dbReference>
<evidence type="ECO:0000313" key="10">
    <source>
        <dbReference type="WBParaSite" id="maker-uti_cns_0009582-snap-gene-0.3-mRNA-1"/>
    </source>
</evidence>
<feature type="compositionally biased region" description="Polar residues" evidence="6">
    <location>
        <begin position="549"/>
        <end position="562"/>
    </location>
</feature>
<feature type="region of interest" description="Disordered" evidence="6">
    <location>
        <begin position="815"/>
        <end position="877"/>
    </location>
</feature>
<feature type="region of interest" description="Disordered" evidence="6">
    <location>
        <begin position="1"/>
        <end position="52"/>
    </location>
</feature>
<dbReference type="GO" id="GO:0005886">
    <property type="term" value="C:plasma membrane"/>
    <property type="evidence" value="ECO:0007669"/>
    <property type="project" value="TreeGrafter"/>
</dbReference>
<evidence type="ECO:0000256" key="3">
    <source>
        <dbReference type="ARBA" id="ARBA00022692"/>
    </source>
</evidence>
<reference evidence="10" key="1">
    <citation type="submission" date="2016-11" db="UniProtKB">
        <authorList>
            <consortium name="WormBaseParasite"/>
        </authorList>
    </citation>
    <scope>IDENTIFICATION</scope>
</reference>